<dbReference type="GO" id="GO:0007165">
    <property type="term" value="P:signal transduction"/>
    <property type="evidence" value="ECO:0007669"/>
    <property type="project" value="UniProtKB-KW"/>
</dbReference>
<dbReference type="AlphaFoldDB" id="A0A858KF11"/>
<dbReference type="Pfam" id="PF00015">
    <property type="entry name" value="MCPsignal"/>
    <property type="match status" value="1"/>
</dbReference>
<dbReference type="InterPro" id="IPR004089">
    <property type="entry name" value="MCPsignal_dom"/>
</dbReference>
<dbReference type="EMBL" id="CP039734">
    <property type="protein sequence ID" value="QIR76445.2"/>
    <property type="molecule type" value="Genomic_DNA"/>
</dbReference>
<proteinExistence type="inferred from homology"/>
<dbReference type="Pfam" id="PF08376">
    <property type="entry name" value="NIT"/>
    <property type="match status" value="1"/>
</dbReference>
<dbReference type="SUPFAM" id="SSF58104">
    <property type="entry name" value="Methyl-accepting chemotaxis protein (MCP) signaling domain"/>
    <property type="match status" value="1"/>
</dbReference>
<reference evidence="3 4" key="1">
    <citation type="journal article" date="2017" name="Environ. Sci. Technol.">
        <title>Organohalide Respiration with Chlorinated Ethenes under Low pH Conditions.</title>
        <authorList>
            <person name="Yang Y."/>
            <person name="Capiro N.L."/>
            <person name="Marcet T.F."/>
            <person name="Yan J."/>
            <person name="Pennell K.D."/>
            <person name="Loffler F.E."/>
        </authorList>
    </citation>
    <scope>NUCLEOTIDE SEQUENCE [LARGE SCALE GENOMIC DNA]</scope>
    <source>
        <strain evidence="3 4">ACSDCE</strain>
    </source>
</reference>
<evidence type="ECO:0000313" key="4">
    <source>
        <dbReference type="Proteomes" id="UP000502831"/>
    </source>
</evidence>
<accession>A0A858KF11</accession>
<evidence type="ECO:0000256" key="2">
    <source>
        <dbReference type="ARBA" id="ARBA00029447"/>
    </source>
</evidence>
<evidence type="ECO:0000313" key="3">
    <source>
        <dbReference type="EMBL" id="QIR76445.2"/>
    </source>
</evidence>
<dbReference type="InterPro" id="IPR003660">
    <property type="entry name" value="HAMP_dom"/>
</dbReference>
<dbReference type="SMART" id="SM00283">
    <property type="entry name" value="MA"/>
    <property type="match status" value="1"/>
</dbReference>
<evidence type="ECO:0000256" key="1">
    <source>
        <dbReference type="ARBA" id="ARBA00023224"/>
    </source>
</evidence>
<sequence>MSIKKKLLFVLAIVMAYLFLNIFQVMNESLNQKKKLSEAATLNTLSSKLSLFIHETQKERGMSAGFIGSEGKKFGDVLPKQRVLTDESLVKLKEYVVQIDLSKFPEELQKELSSLQEDAGKISSIRAQVDGLKISMQDSVAFYTKMNTKILHVTDSVAKVSEVADLVKVLSSYSHFLKLKELVGIERAVMSGTFASNAFAPGIFAKWNGLMSSQVAYTEAFLAFATDDIKQLYAQKMNDNSINEVEKFRSIALAKVNEGNFGVDPQVWFNTITQKIEILKTIDDGISKSSSELIQKLDHDATNEMIISILISGVFGIVLLAILFFTQKGIIESVYSSHVQISTMAKEKDLTQRIVLKNTTDELAQISDDINDMVTSFATTLTHTLQTLDVTNVQSQKLDHVIVSLGESIEHQEKNIVDMNLLVSDVGMELDGIEKASNATTDDLHITANTLDEFIQSLNQSVQSIENGSERQNDLAQKVHTLSDQARSIREILSIIGDIADQTNLLALNAAIEAARAGEHGRGFAVVADEVRKLAERTQKSLLEISANVNVITQSVNDIAEDTKQTTEEMLESSQLAKELILHVEGTKEKLSSTYIKSTDVRNKTTYVATRTKNLVGLMASIVNGTTLNKKLSHEVGEVSVSLSNGANELEKTLKQFKV</sequence>
<dbReference type="PROSITE" id="PS50885">
    <property type="entry name" value="HAMP"/>
    <property type="match status" value="1"/>
</dbReference>
<dbReference type="PANTHER" id="PTHR32089:SF112">
    <property type="entry name" value="LYSOZYME-LIKE PROTEIN-RELATED"/>
    <property type="match status" value="1"/>
</dbReference>
<dbReference type="Gene3D" id="1.10.287.950">
    <property type="entry name" value="Methyl-accepting chemotaxis protein"/>
    <property type="match status" value="1"/>
</dbReference>
<comment type="similarity">
    <text evidence="2">Belongs to the methyl-accepting chemotaxis (MCP) protein family.</text>
</comment>
<dbReference type="PANTHER" id="PTHR32089">
    <property type="entry name" value="METHYL-ACCEPTING CHEMOTAXIS PROTEIN MCPB"/>
    <property type="match status" value="1"/>
</dbReference>
<keyword evidence="1" id="KW-0807">Transducer</keyword>
<gene>
    <name evidence="3" type="ORF">FA584_09625</name>
</gene>
<name>A0A858KF11_9BACT</name>
<dbReference type="GO" id="GO:0016020">
    <property type="term" value="C:membrane"/>
    <property type="evidence" value="ECO:0007669"/>
    <property type="project" value="InterPro"/>
</dbReference>
<dbReference type="InterPro" id="IPR013587">
    <property type="entry name" value="Nitrate/nitrite_sensing"/>
</dbReference>
<organism evidence="3 4">
    <name type="scientific">Sulfurospirillum diekertiae</name>
    <dbReference type="NCBI Taxonomy" id="1854492"/>
    <lineage>
        <taxon>Bacteria</taxon>
        <taxon>Pseudomonadati</taxon>
        <taxon>Campylobacterota</taxon>
        <taxon>Epsilonproteobacteria</taxon>
        <taxon>Campylobacterales</taxon>
        <taxon>Sulfurospirillaceae</taxon>
        <taxon>Sulfurospirillum</taxon>
    </lineage>
</organism>
<dbReference type="Proteomes" id="UP000502831">
    <property type="component" value="Chromosome"/>
</dbReference>
<dbReference type="PROSITE" id="PS50111">
    <property type="entry name" value="CHEMOTAXIS_TRANSDUC_2"/>
    <property type="match status" value="1"/>
</dbReference>
<protein>
    <submittedName>
        <fullName evidence="3">Methyl-accepting chemotaxis protein</fullName>
    </submittedName>
</protein>